<dbReference type="Pfam" id="PF00975">
    <property type="entry name" value="Thioesterase"/>
    <property type="match status" value="1"/>
</dbReference>
<dbReference type="InterPro" id="IPR001031">
    <property type="entry name" value="Thioesterase"/>
</dbReference>
<name>A0A8J3RVB3_9ACTN</name>
<feature type="compositionally biased region" description="Basic and acidic residues" evidence="2">
    <location>
        <begin position="281"/>
        <end position="299"/>
    </location>
</feature>
<dbReference type="InterPro" id="IPR029058">
    <property type="entry name" value="AB_hydrolase_fold"/>
</dbReference>
<dbReference type="InterPro" id="IPR012223">
    <property type="entry name" value="TEII"/>
</dbReference>
<accession>A0A8J3RVB3</accession>
<dbReference type="Proteomes" id="UP000616724">
    <property type="component" value="Unassembled WGS sequence"/>
</dbReference>
<dbReference type="PANTHER" id="PTHR11487">
    <property type="entry name" value="THIOESTERASE"/>
    <property type="match status" value="1"/>
</dbReference>
<evidence type="ECO:0000313" key="5">
    <source>
        <dbReference type="Proteomes" id="UP000616724"/>
    </source>
</evidence>
<feature type="region of interest" description="Disordered" evidence="2">
    <location>
        <begin position="324"/>
        <end position="343"/>
    </location>
</feature>
<dbReference type="AlphaFoldDB" id="A0A8J3RVB3"/>
<evidence type="ECO:0000256" key="1">
    <source>
        <dbReference type="ARBA" id="ARBA00007169"/>
    </source>
</evidence>
<keyword evidence="5" id="KW-1185">Reference proteome</keyword>
<proteinExistence type="inferred from homology"/>
<dbReference type="Gene3D" id="3.40.50.1820">
    <property type="entry name" value="alpha/beta hydrolase"/>
    <property type="match status" value="1"/>
</dbReference>
<gene>
    <name evidence="4" type="ORF">Plo01_66430</name>
</gene>
<dbReference type="RefSeq" id="WP_203894656.1">
    <property type="nucleotide sequence ID" value="NZ_BOOH01000057.1"/>
</dbReference>
<comment type="caution">
    <text evidence="4">The sequence shown here is derived from an EMBL/GenBank/DDBJ whole genome shotgun (WGS) entry which is preliminary data.</text>
</comment>
<dbReference type="PANTHER" id="PTHR11487:SF0">
    <property type="entry name" value="S-ACYL FATTY ACID SYNTHASE THIOESTERASE, MEDIUM CHAIN"/>
    <property type="match status" value="1"/>
</dbReference>
<dbReference type="SUPFAM" id="SSF53474">
    <property type="entry name" value="alpha/beta-Hydrolases"/>
    <property type="match status" value="1"/>
</dbReference>
<evidence type="ECO:0000259" key="3">
    <source>
        <dbReference type="Pfam" id="PF00975"/>
    </source>
</evidence>
<protein>
    <recommendedName>
        <fullName evidence="3">Thioesterase domain-containing protein</fullName>
    </recommendedName>
</protein>
<dbReference type="EMBL" id="BOOH01000057">
    <property type="protein sequence ID" value="GIH80214.1"/>
    <property type="molecule type" value="Genomic_DNA"/>
</dbReference>
<comment type="similarity">
    <text evidence="1">Belongs to the thioesterase family.</text>
</comment>
<evidence type="ECO:0000313" key="4">
    <source>
        <dbReference type="EMBL" id="GIH80214.1"/>
    </source>
</evidence>
<feature type="region of interest" description="Disordered" evidence="2">
    <location>
        <begin position="241"/>
        <end position="299"/>
    </location>
</feature>
<sequence>MAIEPLSMTRPSPSPPVHPTLFCLPYAGGAAGAYHGLRGVSDTVEIVPLQLPGRENRITEPPEFSVPEIVDEIAPRTGRPYALYGHSMGARIAFEVARELRRRGLPPPLRLYAAAAHPPDRRVPLAAAADLPDDAFVDQLIRRAGAPAELRDLPELRELLLPVLRADFAWIKSYRYAPGPPLEIPVVAFAGLDDGEVPPADMLGWARHTRAGFGLRTLRGGHFFLKDAPADLARLIAEDLSGRPDPDAGSPSMEDDEIHLRVSPGGDRSVAAPGDADGPADDSRRPPGDGAERLSRSADRADGLVAEAVVRDGAVGVAVARLETRAPDDGAGEPWEPPSGAGLGPGEWEQIADAAEEDRPWLALRAGTARRALLQAGARDLAGTGFPDLAAPGPWHVGDGWWITHLSLPTPLGEAIAAIATPRDRMRLRAHLWTGR</sequence>
<organism evidence="4 5">
    <name type="scientific">Planobispora longispora</name>
    <dbReference type="NCBI Taxonomy" id="28887"/>
    <lineage>
        <taxon>Bacteria</taxon>
        <taxon>Bacillati</taxon>
        <taxon>Actinomycetota</taxon>
        <taxon>Actinomycetes</taxon>
        <taxon>Streptosporangiales</taxon>
        <taxon>Streptosporangiaceae</taxon>
        <taxon>Planobispora</taxon>
    </lineage>
</organism>
<dbReference type="GO" id="GO:0008610">
    <property type="term" value="P:lipid biosynthetic process"/>
    <property type="evidence" value="ECO:0007669"/>
    <property type="project" value="TreeGrafter"/>
</dbReference>
<reference evidence="4 5" key="1">
    <citation type="submission" date="2021-01" db="EMBL/GenBank/DDBJ databases">
        <title>Whole genome shotgun sequence of Planobispora longispora NBRC 13918.</title>
        <authorList>
            <person name="Komaki H."/>
            <person name="Tamura T."/>
        </authorList>
    </citation>
    <scope>NUCLEOTIDE SEQUENCE [LARGE SCALE GENOMIC DNA]</scope>
    <source>
        <strain evidence="4 5">NBRC 13918</strain>
    </source>
</reference>
<feature type="domain" description="Thioesterase" evidence="3">
    <location>
        <begin position="20"/>
        <end position="237"/>
    </location>
</feature>
<evidence type="ECO:0000256" key="2">
    <source>
        <dbReference type="SAM" id="MobiDB-lite"/>
    </source>
</evidence>